<name>A0A1B6EDX8_9HEMI</name>
<feature type="compositionally biased region" description="Basic and acidic residues" evidence="1">
    <location>
        <begin position="391"/>
        <end position="407"/>
    </location>
</feature>
<organism evidence="2">
    <name type="scientific">Clastoptera arizonana</name>
    <name type="common">Arizona spittle bug</name>
    <dbReference type="NCBI Taxonomy" id="38151"/>
    <lineage>
        <taxon>Eukaryota</taxon>
        <taxon>Metazoa</taxon>
        <taxon>Ecdysozoa</taxon>
        <taxon>Arthropoda</taxon>
        <taxon>Hexapoda</taxon>
        <taxon>Insecta</taxon>
        <taxon>Pterygota</taxon>
        <taxon>Neoptera</taxon>
        <taxon>Paraneoptera</taxon>
        <taxon>Hemiptera</taxon>
        <taxon>Auchenorrhyncha</taxon>
        <taxon>Cercopoidea</taxon>
        <taxon>Clastopteridae</taxon>
        <taxon>Clastoptera</taxon>
    </lineage>
</organism>
<reference evidence="2" key="1">
    <citation type="submission" date="2015-12" db="EMBL/GenBank/DDBJ databases">
        <title>De novo transcriptome assembly of four potential Pierce s Disease insect vectors from Arizona vineyards.</title>
        <authorList>
            <person name="Tassone E.E."/>
        </authorList>
    </citation>
    <scope>NUCLEOTIDE SEQUENCE</scope>
</reference>
<sequence>STPPRPFNLQSNYKPRFIMRPTPAPIKKPKLIHQIIVPYTTSKQTQHDNNQNSQGWTPLPPSNQGRKVPAYSFGDRVPTTGSTHNIGQNSQQQFTNDDSNRFPLSSTGSDNVEEVRYPSGSPLNISPEMMNFLLKQWPTGGAPNSGEIKQVIANNIQSLLNGEQDSIDFVRLQKNIDSWTAEGYKQNSPSVNFIPITTLTHFTPSKKIPDEYLPTESPVENNTQSSTEDEFFKNNTTSSFDYEVSGSQNHLVKAETAPHVKFVYSKKEKNESDADLIQEVNGWSLIETKMKTETTEPTKNDSVIYNNESVFETPESNKTEKLWDKIPVSISPITNEKVYVVTPLSVVEKTTKAPLPDTKNITSVSSIRVERSYSVQRSNRIAKVLASPPLKVDEEERENIDSPKTEETISSEELLEPQQKFDTKNEKKIGNKKTESITLEKGRS</sequence>
<evidence type="ECO:0000256" key="1">
    <source>
        <dbReference type="SAM" id="MobiDB-lite"/>
    </source>
</evidence>
<feature type="region of interest" description="Disordered" evidence="1">
    <location>
        <begin position="42"/>
        <end position="115"/>
    </location>
</feature>
<feature type="region of interest" description="Disordered" evidence="1">
    <location>
        <begin position="391"/>
        <end position="444"/>
    </location>
</feature>
<feature type="non-terminal residue" evidence="2">
    <location>
        <position position="1"/>
    </location>
</feature>
<feature type="compositionally biased region" description="Polar residues" evidence="1">
    <location>
        <begin position="42"/>
        <end position="56"/>
    </location>
</feature>
<proteinExistence type="predicted"/>
<dbReference type="EMBL" id="GEDC01001191">
    <property type="protein sequence ID" value="JAS36107.1"/>
    <property type="molecule type" value="Transcribed_RNA"/>
</dbReference>
<feature type="compositionally biased region" description="Polar residues" evidence="1">
    <location>
        <begin position="79"/>
        <end position="110"/>
    </location>
</feature>
<feature type="non-terminal residue" evidence="2">
    <location>
        <position position="444"/>
    </location>
</feature>
<protein>
    <submittedName>
        <fullName evidence="2">Uncharacterized protein</fullName>
    </submittedName>
</protein>
<dbReference type="AlphaFoldDB" id="A0A1B6EDX8"/>
<feature type="compositionally biased region" description="Basic and acidic residues" evidence="1">
    <location>
        <begin position="419"/>
        <end position="444"/>
    </location>
</feature>
<gene>
    <name evidence="2" type="ORF">g.28755</name>
</gene>
<accession>A0A1B6EDX8</accession>
<evidence type="ECO:0000313" key="2">
    <source>
        <dbReference type="EMBL" id="JAS36107.1"/>
    </source>
</evidence>